<dbReference type="RefSeq" id="WP_132542873.1">
    <property type="nucleotide sequence ID" value="NZ_SLWY01000012.1"/>
</dbReference>
<dbReference type="InterPro" id="IPR045087">
    <property type="entry name" value="Cu-oxidase_fam"/>
</dbReference>
<dbReference type="InterPro" id="IPR011706">
    <property type="entry name" value="Cu-oxidase_C"/>
</dbReference>
<dbReference type="PROSITE" id="PS00080">
    <property type="entry name" value="MULTICOPPER_OXIDASE2"/>
    <property type="match status" value="1"/>
</dbReference>
<keyword evidence="3" id="KW-0186">Copper</keyword>
<dbReference type="InterPro" id="IPR011707">
    <property type="entry name" value="Cu-oxidase-like_N"/>
</dbReference>
<dbReference type="SUPFAM" id="SSF49503">
    <property type="entry name" value="Cupredoxins"/>
    <property type="match status" value="3"/>
</dbReference>
<dbReference type="AlphaFoldDB" id="A0A4R2L980"/>
<feature type="domain" description="Plastocyanin-like" evidence="6">
    <location>
        <begin position="100"/>
        <end position="204"/>
    </location>
</feature>
<dbReference type="PROSITE" id="PS51257">
    <property type="entry name" value="PROKAR_LIPOPROTEIN"/>
    <property type="match status" value="1"/>
</dbReference>
<accession>A0A4R2L980</accession>
<feature type="domain" description="Plastocyanin-like" evidence="5">
    <location>
        <begin position="450"/>
        <end position="543"/>
    </location>
</feature>
<reference evidence="7 8" key="1">
    <citation type="submission" date="2019-03" db="EMBL/GenBank/DDBJ databases">
        <title>Genomic Encyclopedia of Type Strains, Phase IV (KMG-IV): sequencing the most valuable type-strain genomes for metagenomic binning, comparative biology and taxonomic classification.</title>
        <authorList>
            <person name="Goeker M."/>
        </authorList>
    </citation>
    <scope>NUCLEOTIDE SEQUENCE [LARGE SCALE GENOMIC DNA]</scope>
    <source>
        <strain evidence="7 8">DSM 25287</strain>
    </source>
</reference>
<evidence type="ECO:0000313" key="8">
    <source>
        <dbReference type="Proteomes" id="UP000295765"/>
    </source>
</evidence>
<dbReference type="InterPro" id="IPR002355">
    <property type="entry name" value="Cu_oxidase_Cu_BS"/>
</dbReference>
<evidence type="ECO:0000256" key="3">
    <source>
        <dbReference type="ARBA" id="ARBA00023008"/>
    </source>
</evidence>
<evidence type="ECO:0000256" key="4">
    <source>
        <dbReference type="SAM" id="SignalP"/>
    </source>
</evidence>
<feature type="signal peptide" evidence="4">
    <location>
        <begin position="1"/>
        <end position="26"/>
    </location>
</feature>
<dbReference type="PANTHER" id="PTHR11709">
    <property type="entry name" value="MULTI-COPPER OXIDASE"/>
    <property type="match status" value="1"/>
</dbReference>
<dbReference type="OrthoDB" id="9757546at2"/>
<organism evidence="7 8">
    <name type="scientific">Plasticicumulans lactativorans</name>
    <dbReference type="NCBI Taxonomy" id="1133106"/>
    <lineage>
        <taxon>Bacteria</taxon>
        <taxon>Pseudomonadati</taxon>
        <taxon>Pseudomonadota</taxon>
        <taxon>Gammaproteobacteria</taxon>
        <taxon>Candidatus Competibacteraceae</taxon>
        <taxon>Plasticicumulans</taxon>
    </lineage>
</organism>
<dbReference type="GO" id="GO:0016491">
    <property type="term" value="F:oxidoreductase activity"/>
    <property type="evidence" value="ECO:0007669"/>
    <property type="project" value="UniProtKB-KW"/>
</dbReference>
<evidence type="ECO:0000259" key="6">
    <source>
        <dbReference type="Pfam" id="PF07732"/>
    </source>
</evidence>
<dbReference type="Pfam" id="PF07732">
    <property type="entry name" value="Cu-oxidase_3"/>
    <property type="match status" value="1"/>
</dbReference>
<keyword evidence="8" id="KW-1185">Reference proteome</keyword>
<dbReference type="Proteomes" id="UP000295765">
    <property type="component" value="Unassembled WGS sequence"/>
</dbReference>
<dbReference type="GO" id="GO:0005507">
    <property type="term" value="F:copper ion binding"/>
    <property type="evidence" value="ECO:0007669"/>
    <property type="project" value="InterPro"/>
</dbReference>
<dbReference type="Gene3D" id="2.60.40.420">
    <property type="entry name" value="Cupredoxins - blue copper proteins"/>
    <property type="match status" value="3"/>
</dbReference>
<dbReference type="PANTHER" id="PTHR11709:SF394">
    <property type="entry name" value="FI03373P-RELATED"/>
    <property type="match status" value="1"/>
</dbReference>
<keyword evidence="4" id="KW-0732">Signal</keyword>
<keyword evidence="2" id="KW-0560">Oxidoreductase</keyword>
<evidence type="ECO:0000259" key="5">
    <source>
        <dbReference type="Pfam" id="PF07731"/>
    </source>
</evidence>
<dbReference type="CDD" id="cd04207">
    <property type="entry name" value="CuRO_3_LCC_like"/>
    <property type="match status" value="1"/>
</dbReference>
<dbReference type="EMBL" id="SLWY01000012">
    <property type="protein sequence ID" value="TCO80686.1"/>
    <property type="molecule type" value="Genomic_DNA"/>
</dbReference>
<feature type="chain" id="PRO_5020847444" evidence="4">
    <location>
        <begin position="27"/>
        <end position="543"/>
    </location>
</feature>
<comment type="caution">
    <text evidence="7">The sequence shown here is derived from an EMBL/GenBank/DDBJ whole genome shotgun (WGS) entry which is preliminary data.</text>
</comment>
<evidence type="ECO:0000256" key="2">
    <source>
        <dbReference type="ARBA" id="ARBA00023002"/>
    </source>
</evidence>
<dbReference type="Pfam" id="PF07731">
    <property type="entry name" value="Cu-oxidase_2"/>
    <property type="match status" value="1"/>
</dbReference>
<evidence type="ECO:0000313" key="7">
    <source>
        <dbReference type="EMBL" id="TCO80686.1"/>
    </source>
</evidence>
<keyword evidence="1" id="KW-0479">Metal-binding</keyword>
<sequence length="543" mass="58147">MKPRPSSLTAFAAAALGAACALPAGAAPDMAEHCRQMPGMAGCEAFRLPAAAAPAAADAPAMQLPGAGLPAKPAQPTPVVELKDGDTYRLRAEVVTRTVAGAPLRLYAYNGSVPGPLLKVRQGSRVAIEFENAIDQDTTVHWHGLRIDYRMDGVPGVGQPPVPPGGRFRYELSFPDEGMYWYHPHIREDFQQDAGLYGNLWVLPADARAYGPVDRELALIVDDVLIEDGRQVPFGRDAATHALMGRFGNVMLVNGDTDVRLQARVGETLRLYLTNAANARTFALSFPGARMKRVGGDGGRYERDAVVDTVTLAPSERAIVELGFDHAGRVPLLHTTPARRYELGRIEVAAADAAPGATELRENADVQAAIAALVERFGDAPPAHVLSMHVERAGAAAGHAMDHAAMGHGGPAPIEWEDAMGAANAAATSADTRWVLRDEAGGAENMDVRWTFRRGEPVKIRLRNPAGGLHPMQHPIHFHGQRFVVLAVDGKPVDNHVWKDTVLVPAGSAVDIVLDPSNPGEWMAHCHIAEHLSSGMMIGFRVE</sequence>
<evidence type="ECO:0000256" key="1">
    <source>
        <dbReference type="ARBA" id="ARBA00022723"/>
    </source>
</evidence>
<dbReference type="InterPro" id="IPR008972">
    <property type="entry name" value="Cupredoxin"/>
</dbReference>
<name>A0A4R2L980_9GAMM</name>
<proteinExistence type="predicted"/>
<protein>
    <submittedName>
        <fullName evidence="7">FtsP/CotA-like multicopper oxidase with cupredoxin domain</fullName>
    </submittedName>
</protein>
<gene>
    <name evidence="7" type="ORF">EV699_11221</name>
</gene>